<evidence type="ECO:0000313" key="4">
    <source>
        <dbReference type="Proteomes" id="UP000639338"/>
    </source>
</evidence>
<dbReference type="GO" id="GO:0051256">
    <property type="term" value="P:mitotic spindle midzone assembly"/>
    <property type="evidence" value="ECO:0007669"/>
    <property type="project" value="TreeGrafter"/>
</dbReference>
<evidence type="ECO:0000256" key="1">
    <source>
        <dbReference type="SAM" id="Coils"/>
    </source>
</evidence>
<dbReference type="AlphaFoldDB" id="A0A834XTH1"/>
<dbReference type="InterPro" id="IPR007145">
    <property type="entry name" value="MAP65_Ase1_PRC1"/>
</dbReference>
<dbReference type="GO" id="GO:0005737">
    <property type="term" value="C:cytoplasm"/>
    <property type="evidence" value="ECO:0007669"/>
    <property type="project" value="TreeGrafter"/>
</dbReference>
<sequence>MDDTSMVEPSTADNVLQLLDFESKSIIPQLFQNWIEIGYDKKTIAKFGSEVVAHHKNLLEEMLVETQSRRTRLFQDIEALVEKISVLSKELKKEVNLDYKNEPLVEVESKLRAELKNLQTIKEERLTKYKSLLEKEHEICQILGTEAVGIDTSLPSEKEIKNFHARLTEQEKEIIKLKQTFQRIQAEILEMIGELSYEPSDDFEKIICNDYDSFIYSVDNMTKLREFRDRLQGEIEALKELADKKRQELMKLWDYLNVTQDECNKFLNEYPGFDTATITALNKEIKHCKDIRKANMEKYVEKIRQEIVKWWDKCRIGQVERDDFRPFNYETCNEDTLAIHEIEVEKLRRYYEENEQIFEMLNQESEMWSKLKELMLREDDPNRFNNRGGQLLEEEKQRKMINKALPKISEQLIQLLSQYEQENGKQFLIDGVSYEEYRASQIQQFNEEKENIKVARARAKDEKKSAKKTPLSASRRNLTHMTTLRNARTSVKRKIDVSPVLCTSKKRMINSEKARTLVARARRSGQHHVSRKLLSSSFNSSKNSARKKTPKKPTMKNNKPEDLTPYEEFQNGLANRDELRSTLVSDELTKPKSLRNAPTPVKTPAKPLRKRPGLLSVPGTPRSLASKSPVISSTPRLTALRGEYKF</sequence>
<feature type="compositionally biased region" description="Low complexity" evidence="2">
    <location>
        <begin position="532"/>
        <end position="543"/>
    </location>
</feature>
<dbReference type="InterPro" id="IPR004212">
    <property type="entry name" value="GTF2I"/>
</dbReference>
<name>A0A834XTH1_APHGI</name>
<dbReference type="GO" id="GO:0008017">
    <property type="term" value="F:microtubule binding"/>
    <property type="evidence" value="ECO:0007669"/>
    <property type="project" value="InterPro"/>
</dbReference>
<keyword evidence="1" id="KW-0175">Coiled coil</keyword>
<accession>A0A834XTH1</accession>
<reference evidence="3 4" key="1">
    <citation type="submission" date="2020-08" db="EMBL/GenBank/DDBJ databases">
        <title>Aphidius gifuensis genome sequencing and assembly.</title>
        <authorList>
            <person name="Du Z."/>
        </authorList>
    </citation>
    <scope>NUCLEOTIDE SEQUENCE [LARGE SCALE GENOMIC DNA]</scope>
    <source>
        <strain evidence="3">YNYX2018</strain>
        <tissue evidence="3">Adults</tissue>
    </source>
</reference>
<protein>
    <recommendedName>
        <fullName evidence="5">Protein regulator of cytokinesis 1</fullName>
    </recommendedName>
</protein>
<gene>
    <name evidence="3" type="ORF">HCN44_000759</name>
</gene>
<feature type="coiled-coil region" evidence="1">
    <location>
        <begin position="221"/>
        <end position="248"/>
    </location>
</feature>
<feature type="region of interest" description="Disordered" evidence="2">
    <location>
        <begin position="518"/>
        <end position="565"/>
    </location>
</feature>
<dbReference type="Proteomes" id="UP000639338">
    <property type="component" value="Unassembled WGS sequence"/>
</dbReference>
<dbReference type="PANTHER" id="PTHR19321:SF41">
    <property type="entry name" value="FASCETTO-RELATED"/>
    <property type="match status" value="1"/>
</dbReference>
<feature type="region of interest" description="Disordered" evidence="2">
    <location>
        <begin position="586"/>
        <end position="630"/>
    </location>
</feature>
<dbReference type="OrthoDB" id="642895at2759"/>
<evidence type="ECO:0000313" key="3">
    <source>
        <dbReference type="EMBL" id="KAF7990954.1"/>
    </source>
</evidence>
<dbReference type="EMBL" id="JACMRX010000004">
    <property type="protein sequence ID" value="KAF7990954.1"/>
    <property type="molecule type" value="Genomic_DNA"/>
</dbReference>
<feature type="compositionally biased region" description="Basic residues" evidence="2">
    <location>
        <begin position="520"/>
        <end position="531"/>
    </location>
</feature>
<dbReference type="Gene3D" id="1.20.58.1520">
    <property type="match status" value="1"/>
</dbReference>
<feature type="coiled-coil region" evidence="1">
    <location>
        <begin position="442"/>
        <end position="469"/>
    </location>
</feature>
<dbReference type="Pfam" id="PF03999">
    <property type="entry name" value="MAP65_ASE1"/>
    <property type="match status" value="1"/>
</dbReference>
<evidence type="ECO:0000256" key="2">
    <source>
        <dbReference type="SAM" id="MobiDB-lite"/>
    </source>
</evidence>
<organism evidence="3 4">
    <name type="scientific">Aphidius gifuensis</name>
    <name type="common">Parasitoid wasp</name>
    <dbReference type="NCBI Taxonomy" id="684658"/>
    <lineage>
        <taxon>Eukaryota</taxon>
        <taxon>Metazoa</taxon>
        <taxon>Ecdysozoa</taxon>
        <taxon>Arthropoda</taxon>
        <taxon>Hexapoda</taxon>
        <taxon>Insecta</taxon>
        <taxon>Pterygota</taxon>
        <taxon>Neoptera</taxon>
        <taxon>Endopterygota</taxon>
        <taxon>Hymenoptera</taxon>
        <taxon>Apocrita</taxon>
        <taxon>Ichneumonoidea</taxon>
        <taxon>Braconidae</taxon>
        <taxon>Aphidiinae</taxon>
        <taxon>Aphidius</taxon>
    </lineage>
</organism>
<keyword evidence="4" id="KW-1185">Reference proteome</keyword>
<evidence type="ECO:0008006" key="5">
    <source>
        <dbReference type="Google" id="ProtNLM"/>
    </source>
</evidence>
<dbReference type="GO" id="GO:1990023">
    <property type="term" value="C:mitotic spindle midzone"/>
    <property type="evidence" value="ECO:0007669"/>
    <property type="project" value="TreeGrafter"/>
</dbReference>
<comment type="caution">
    <text evidence="3">The sequence shown here is derived from an EMBL/GenBank/DDBJ whole genome shotgun (WGS) entry which is preliminary data.</text>
</comment>
<dbReference type="PANTHER" id="PTHR19321">
    <property type="entry name" value="PROTEIN REGULATOR OF CYTOKINESIS 1 PRC1-RELATED"/>
    <property type="match status" value="1"/>
</dbReference>
<feature type="compositionally biased region" description="Basic residues" evidence="2">
    <location>
        <begin position="544"/>
        <end position="554"/>
    </location>
</feature>
<dbReference type="PROSITE" id="PS51139">
    <property type="entry name" value="GTF2I"/>
    <property type="match status" value="1"/>
</dbReference>
<feature type="coiled-coil region" evidence="1">
    <location>
        <begin position="160"/>
        <end position="187"/>
    </location>
</feature>
<proteinExistence type="predicted"/>